<evidence type="ECO:0000313" key="2">
    <source>
        <dbReference type="Proteomes" id="UP000006177"/>
    </source>
</evidence>
<reference evidence="1 2" key="1">
    <citation type="journal article" date="2011" name="J. Microbiol.">
        <title>Complete genome of Leptospirillum ferriphilum ML-04 provides insight into its physiology and environmental adaptation.</title>
        <authorList>
            <person name="Mi S."/>
            <person name="Song J."/>
            <person name="Lin J."/>
            <person name="Che Y."/>
            <person name="Zheng H."/>
            <person name="Lin J."/>
        </authorList>
    </citation>
    <scope>NUCLEOTIDE SEQUENCE [LARGE SCALE GENOMIC DNA]</scope>
    <source>
        <strain evidence="1 2">ML-04</strain>
    </source>
</reference>
<dbReference type="AlphaFoldDB" id="J9ZBU3"/>
<dbReference type="PATRIC" id="fig|1048260.3.peg.1826"/>
<dbReference type="Proteomes" id="UP000006177">
    <property type="component" value="Chromosome"/>
</dbReference>
<evidence type="ECO:0000313" key="1">
    <source>
        <dbReference type="EMBL" id="AFS53904.1"/>
    </source>
</evidence>
<dbReference type="KEGG" id="lfi:LFML04_1702"/>
<dbReference type="EMBL" id="CP002919">
    <property type="protein sequence ID" value="AFS53904.1"/>
    <property type="molecule type" value="Genomic_DNA"/>
</dbReference>
<accession>J9ZBU3</accession>
<name>J9ZBU3_LEPFM</name>
<dbReference type="HOGENOM" id="CLU_3201559_0_0_0"/>
<gene>
    <name evidence="1" type="ordered locus">LFML04_1702</name>
</gene>
<proteinExistence type="predicted"/>
<sequence>MTEEARKLCSKKELVERHEDVNGFGFQENDISVHAFFERPKKDPL</sequence>
<protein>
    <submittedName>
        <fullName evidence="1">Uncharacterized protein</fullName>
    </submittedName>
</protein>
<organism evidence="1 2">
    <name type="scientific">Leptospirillum ferriphilum (strain ML-04)</name>
    <dbReference type="NCBI Taxonomy" id="1048260"/>
    <lineage>
        <taxon>Bacteria</taxon>
        <taxon>Pseudomonadati</taxon>
        <taxon>Nitrospirota</taxon>
        <taxon>Nitrospiria</taxon>
        <taxon>Nitrospirales</taxon>
        <taxon>Nitrospiraceae</taxon>
        <taxon>Leptospirillum</taxon>
    </lineage>
</organism>